<sequence>MAALRLALRRFCDRALGRSAGIYELKAAKEFPDIDPGHLKAARKFPKLRVKDADATALNVFKILRDSPVDGHKDVTLREVRMTLRTLAEIQEEEE</sequence>
<evidence type="ECO:0000313" key="2">
    <source>
        <dbReference type="Proteomes" id="UP000019116"/>
    </source>
</evidence>
<gene>
    <name evidence="1" type="primary">LOC123148637</name>
</gene>
<reference evidence="1" key="2">
    <citation type="submission" date="2018-10" db="UniProtKB">
        <authorList>
            <consortium name="EnsemblPlants"/>
        </authorList>
    </citation>
    <scope>IDENTIFICATION</scope>
</reference>
<protein>
    <submittedName>
        <fullName evidence="1">Uncharacterized protein</fullName>
    </submittedName>
</protein>
<evidence type="ECO:0000313" key="1">
    <source>
        <dbReference type="EnsemblPlants" id="TraesCS1B02G457200.1"/>
    </source>
</evidence>
<name>A0A3B5Z567_WHEAT</name>
<dbReference type="Proteomes" id="UP000019116">
    <property type="component" value="Chromosome 1B"/>
</dbReference>
<dbReference type="Gramene" id="TraesLDM1B03G00395940.1">
    <property type="protein sequence ID" value="TraesLDM1B03G00395940.1"/>
    <property type="gene ID" value="TraesLDM1B03G00395940"/>
</dbReference>
<dbReference type="AlphaFoldDB" id="A0A3B5Z567"/>
<dbReference type="Gramene" id="TraesCS1B02G457200.1">
    <property type="protein sequence ID" value="TraesCS1B02G457200.1"/>
    <property type="gene ID" value="TraesCS1B02G457200"/>
</dbReference>
<dbReference type="Gramene" id="TraesARI1B03G00399720.1">
    <property type="protein sequence ID" value="TraesARI1B03G00399720.1"/>
    <property type="gene ID" value="TraesARI1B03G00399720"/>
</dbReference>
<dbReference type="Gramene" id="TraesNOR1B03G00400790.1">
    <property type="protein sequence ID" value="TraesNOR1B03G00400790.1"/>
    <property type="gene ID" value="TraesNOR1B03G00400790"/>
</dbReference>
<dbReference type="Gramene" id="TraesJAG1B03G00395010.1">
    <property type="protein sequence ID" value="TraesJAG1B03G00395010.1"/>
    <property type="gene ID" value="TraesJAG1B03G00395010"/>
</dbReference>
<accession>A0A3B5Z567</accession>
<dbReference type="RefSeq" id="XP_044424052.1">
    <property type="nucleotide sequence ID" value="XM_044568117.1"/>
</dbReference>
<dbReference type="Gramene" id="TraesJUL1B03G00396080.1">
    <property type="protein sequence ID" value="TraesJUL1B03G00396080.1"/>
    <property type="gene ID" value="TraesJUL1B03G00396080"/>
</dbReference>
<dbReference type="PaxDb" id="4565-Traes_1BL_B4D15E522.1"/>
<reference evidence="1" key="1">
    <citation type="submission" date="2018-08" db="EMBL/GenBank/DDBJ databases">
        <authorList>
            <person name="Rossello M."/>
        </authorList>
    </citation>
    <scope>NUCLEOTIDE SEQUENCE [LARGE SCALE GENOMIC DNA]</scope>
    <source>
        <strain evidence="1">cv. Chinese Spring</strain>
    </source>
</reference>
<dbReference type="Gramene" id="TraesCAD_scaffold_041609_01G000100.1">
    <property type="protein sequence ID" value="TraesCAD_scaffold_041609_01G000100.1"/>
    <property type="gene ID" value="TraesCAD_scaffold_041609_01G000100"/>
</dbReference>
<organism evidence="1">
    <name type="scientific">Triticum aestivum</name>
    <name type="common">Wheat</name>
    <dbReference type="NCBI Taxonomy" id="4565"/>
    <lineage>
        <taxon>Eukaryota</taxon>
        <taxon>Viridiplantae</taxon>
        <taxon>Streptophyta</taxon>
        <taxon>Embryophyta</taxon>
        <taxon>Tracheophyta</taxon>
        <taxon>Spermatophyta</taxon>
        <taxon>Magnoliopsida</taxon>
        <taxon>Liliopsida</taxon>
        <taxon>Poales</taxon>
        <taxon>Poaceae</taxon>
        <taxon>BOP clade</taxon>
        <taxon>Pooideae</taxon>
        <taxon>Triticodae</taxon>
        <taxon>Triticeae</taxon>
        <taxon>Triticinae</taxon>
        <taxon>Triticum</taxon>
    </lineage>
</organism>
<dbReference type="Gramene" id="TraesCLE_scaffold_051910_01G000100.1">
    <property type="protein sequence ID" value="TraesCLE_scaffold_051910_01G000100.1"/>
    <property type="gene ID" value="TraesCLE_scaffold_051910_01G000100"/>
</dbReference>
<dbReference type="GeneID" id="123148637"/>
<proteinExistence type="predicted"/>
<keyword evidence="2" id="KW-1185">Reference proteome</keyword>
<dbReference type="Gramene" id="TraesSYM1B03G00401540.1">
    <property type="protein sequence ID" value="TraesSYM1B03G00401540.1"/>
    <property type="gene ID" value="TraesSYM1B03G00401540"/>
</dbReference>
<dbReference type="EnsemblPlants" id="TraesCS1B02G457200.1">
    <property type="protein sequence ID" value="TraesCS1B02G457200.1"/>
    <property type="gene ID" value="TraesCS1B02G457200"/>
</dbReference>